<dbReference type="GO" id="GO:0005737">
    <property type="term" value="C:cytoplasm"/>
    <property type="evidence" value="ECO:0007669"/>
    <property type="project" value="TreeGrafter"/>
</dbReference>
<dbReference type="CDD" id="cd00144">
    <property type="entry name" value="MPP_PPP_family"/>
    <property type="match status" value="1"/>
</dbReference>
<name>A0A8S1GXD9_9PELO</name>
<organism evidence="4 5">
    <name type="scientific">Caenorhabditis auriculariae</name>
    <dbReference type="NCBI Taxonomy" id="2777116"/>
    <lineage>
        <taxon>Eukaryota</taxon>
        <taxon>Metazoa</taxon>
        <taxon>Ecdysozoa</taxon>
        <taxon>Nematoda</taxon>
        <taxon>Chromadorea</taxon>
        <taxon>Rhabditida</taxon>
        <taxon>Rhabditina</taxon>
        <taxon>Rhabditomorpha</taxon>
        <taxon>Rhabditoidea</taxon>
        <taxon>Rhabditidae</taxon>
        <taxon>Peloderinae</taxon>
        <taxon>Caenorhabditis</taxon>
    </lineage>
</organism>
<dbReference type="PANTHER" id="PTHR11668:SF290">
    <property type="entry name" value="SERINE_THREONINE SPECIFIC PROTEIN PHOSPHATASES DOMAIN-CONTAINING PROTEIN"/>
    <property type="match status" value="1"/>
</dbReference>
<keyword evidence="1" id="KW-1133">Transmembrane helix</keyword>
<dbReference type="EMBL" id="CAJGYM010000007">
    <property type="protein sequence ID" value="CAD6188087.1"/>
    <property type="molecule type" value="Genomic_DNA"/>
</dbReference>
<dbReference type="OrthoDB" id="5860751at2759"/>
<feature type="signal peptide" evidence="2">
    <location>
        <begin position="1"/>
        <end position="20"/>
    </location>
</feature>
<evidence type="ECO:0000256" key="2">
    <source>
        <dbReference type="SAM" id="SignalP"/>
    </source>
</evidence>
<dbReference type="InterPro" id="IPR006186">
    <property type="entry name" value="Ser/Thr-sp_prot-phosphatase"/>
</dbReference>
<reference evidence="4" key="1">
    <citation type="submission" date="2020-10" db="EMBL/GenBank/DDBJ databases">
        <authorList>
            <person name="Kikuchi T."/>
        </authorList>
    </citation>
    <scope>NUCLEOTIDE SEQUENCE</scope>
    <source>
        <strain evidence="4">NKZ352</strain>
    </source>
</reference>
<evidence type="ECO:0000256" key="1">
    <source>
        <dbReference type="SAM" id="Phobius"/>
    </source>
</evidence>
<feature type="chain" id="PRO_5035767423" description="Serine/threonine specific protein phosphatases domain-containing protein" evidence="2">
    <location>
        <begin position="21"/>
        <end position="602"/>
    </location>
</feature>
<keyword evidence="1" id="KW-0472">Membrane</keyword>
<dbReference type="InterPro" id="IPR029052">
    <property type="entry name" value="Metallo-depent_PP-like"/>
</dbReference>
<dbReference type="SMART" id="SM00156">
    <property type="entry name" value="PP2Ac"/>
    <property type="match status" value="1"/>
</dbReference>
<gene>
    <name evidence="4" type="ORF">CAUJ_LOCUS4006</name>
</gene>
<accession>A0A8S1GXD9</accession>
<keyword evidence="5" id="KW-1185">Reference proteome</keyword>
<dbReference type="Pfam" id="PF00149">
    <property type="entry name" value="Metallophos"/>
    <property type="match status" value="1"/>
</dbReference>
<dbReference type="SUPFAM" id="SSF56300">
    <property type="entry name" value="Metallo-dependent phosphatases"/>
    <property type="match status" value="1"/>
</dbReference>
<evidence type="ECO:0000313" key="5">
    <source>
        <dbReference type="Proteomes" id="UP000835052"/>
    </source>
</evidence>
<dbReference type="PRINTS" id="PR00114">
    <property type="entry name" value="STPHPHTASE"/>
</dbReference>
<evidence type="ECO:0000313" key="4">
    <source>
        <dbReference type="EMBL" id="CAD6188087.1"/>
    </source>
</evidence>
<dbReference type="GO" id="GO:0004722">
    <property type="term" value="F:protein serine/threonine phosphatase activity"/>
    <property type="evidence" value="ECO:0007669"/>
    <property type="project" value="TreeGrafter"/>
</dbReference>
<proteinExistence type="predicted"/>
<keyword evidence="2" id="KW-0732">Signal</keyword>
<feature type="domain" description="Serine/threonine specific protein phosphatases" evidence="3">
    <location>
        <begin position="314"/>
        <end position="575"/>
    </location>
</feature>
<dbReference type="InterPro" id="IPR004843">
    <property type="entry name" value="Calcineurin-like_PHP"/>
</dbReference>
<dbReference type="Proteomes" id="UP000835052">
    <property type="component" value="Unassembled WGS sequence"/>
</dbReference>
<comment type="caution">
    <text evidence="4">The sequence shown here is derived from an EMBL/GenBank/DDBJ whole genome shotgun (WGS) entry which is preliminary data.</text>
</comment>
<protein>
    <recommendedName>
        <fullName evidence="3">Serine/threonine specific protein phosphatases domain-containing protein</fullName>
    </recommendedName>
</protein>
<dbReference type="AlphaFoldDB" id="A0A8S1GXD9"/>
<keyword evidence="1" id="KW-0812">Transmembrane</keyword>
<dbReference type="Gene3D" id="3.60.21.10">
    <property type="match status" value="1"/>
</dbReference>
<dbReference type="PANTHER" id="PTHR11668">
    <property type="entry name" value="SERINE/THREONINE PROTEIN PHOSPHATASE"/>
    <property type="match status" value="1"/>
</dbReference>
<feature type="transmembrane region" description="Helical" evidence="1">
    <location>
        <begin position="175"/>
        <end position="194"/>
    </location>
</feature>
<dbReference type="InterPro" id="IPR050341">
    <property type="entry name" value="PP1_catalytic_subunit"/>
</dbReference>
<dbReference type="GO" id="GO:0005634">
    <property type="term" value="C:nucleus"/>
    <property type="evidence" value="ECO:0007669"/>
    <property type="project" value="TreeGrafter"/>
</dbReference>
<sequence>MRRKWEIYFLFNFFLILCDGQGYSSKCTEGTYDVKTDKEKLFELWSIFNVPLLAIGSLHCKVGNLTFSKIEKCLGFCVVLFQGGYKNRTQFACQQSSYKHRAKSHMCSPLRQNPYVIKYARDNASSPNSYEIYFKYCCNTSLCNEAISYDPFSFSELNKKVQLKETRDVVQIDEFLIYVIILLTTIACIWPFWYHFYWKAREIAGAIDNMHQPIEEALEVLQERPDVEALAVTDGRVSGQLSFLNICRTFAFMEITPPPVLNADAHLERFKFHEVDLEAVGLAHSCFRSSREFLIQHDTMIQALIEHGPYEYPWKPAGLVETFDQAKSCFEADSMLLHIPLPVVVIGDIQGQYADLHRWMQVIGNPRGHKLLFLGGVVDPLLSSSLECLAFVAALKTAFPNDVFMLRGIGETLLDLPHRFGGASDKTVLSAARRMCAVLPLAARLGSEILAVHSGICHDMTNLACLQTIKRPLHYENMDNRAKQIIFGQPTGTIKMYRYDARKGKYHFGLNAVQRICKETGVRLIIRSRNVLSNGTLFISGQKMLSIWSAPVEKGSIVFIDASLNVVLFTMNRQNEAEIVPGVAEKNSDNLNKLNDPALDSF</sequence>
<evidence type="ECO:0000259" key="3">
    <source>
        <dbReference type="SMART" id="SM00156"/>
    </source>
</evidence>